<comment type="function">
    <text evidence="5">Component of the origin recognition complex (ORC) that binds origins of replication. DNA-binding is ATP-dependent. ORC is required to assemble the pre-replication complex necessary to initiate DNA replication.</text>
</comment>
<proteinExistence type="inferred from homology"/>
<evidence type="ECO:0000259" key="7">
    <source>
        <dbReference type="Pfam" id="PF24882"/>
    </source>
</evidence>
<feature type="domain" description="Origin recognition complex subunit 2 RecA-like" evidence="6">
    <location>
        <begin position="43"/>
        <end position="170"/>
    </location>
</feature>
<organism evidence="8 9">
    <name type="scientific">Apatococcus lobatus</name>
    <dbReference type="NCBI Taxonomy" id="904363"/>
    <lineage>
        <taxon>Eukaryota</taxon>
        <taxon>Viridiplantae</taxon>
        <taxon>Chlorophyta</taxon>
        <taxon>core chlorophytes</taxon>
        <taxon>Trebouxiophyceae</taxon>
        <taxon>Chlorellales</taxon>
        <taxon>Chlorellaceae</taxon>
        <taxon>Apatococcus</taxon>
    </lineage>
</organism>
<evidence type="ECO:0000259" key="6">
    <source>
        <dbReference type="Pfam" id="PF04084"/>
    </source>
</evidence>
<dbReference type="PANTHER" id="PTHR14052:SF0">
    <property type="entry name" value="ORIGIN RECOGNITION COMPLEX SUBUNIT 2"/>
    <property type="match status" value="1"/>
</dbReference>
<dbReference type="Proteomes" id="UP001438707">
    <property type="component" value="Unassembled WGS sequence"/>
</dbReference>
<dbReference type="GO" id="GO:0003688">
    <property type="term" value="F:DNA replication origin binding"/>
    <property type="evidence" value="ECO:0007669"/>
    <property type="project" value="UniProtKB-UniRule"/>
</dbReference>
<protein>
    <recommendedName>
        <fullName evidence="5">Origin recognition complex subunit 2</fullName>
    </recommendedName>
</protein>
<dbReference type="InterPro" id="IPR056772">
    <property type="entry name" value="RecA-like_ORC2"/>
</dbReference>
<dbReference type="EMBL" id="JALJOS010000001">
    <property type="protein sequence ID" value="KAK9844814.1"/>
    <property type="molecule type" value="Genomic_DNA"/>
</dbReference>
<gene>
    <name evidence="8" type="ORF">WJX74_007129</name>
</gene>
<dbReference type="GO" id="GO:0006260">
    <property type="term" value="P:DNA replication"/>
    <property type="evidence" value="ECO:0007669"/>
    <property type="project" value="UniProtKB-UniRule"/>
</dbReference>
<feature type="domain" description="Origin recognition complex subunit 2 winged-helix" evidence="7">
    <location>
        <begin position="234"/>
        <end position="293"/>
    </location>
</feature>
<dbReference type="PANTHER" id="PTHR14052">
    <property type="entry name" value="ORIGIN RECOGNITION COMPLEX SUBUNIT 2"/>
    <property type="match status" value="1"/>
</dbReference>
<dbReference type="InterPro" id="IPR007220">
    <property type="entry name" value="ORC2"/>
</dbReference>
<keyword evidence="9" id="KW-1185">Reference proteome</keyword>
<sequence length="302" mass="34165">MPDHAVEADQCFSSTFTLSRALLKDSASARSKAAELPVKHPNEKQALKYRHESRFFHWLLYLHHGFSLLCYGLGSKRELLQRFAHTVLKQAGGVLEVNGLVPNLTSKQILLKAACMLKHATVLTLRRLDLHDLLDQIQACKGELYIVLHNIDGPGLRSADSQSLLSRQAAAGFNWLYQDLTTFVPYWTEVSHMPSLFAERKQEQTQQGAAIVLSTLVPAAQKIFRKLAEHQLDENEDEGMQFGQLFRICRENFIVSNDMALRSHLNEFKDHQLLYTEKGADGLDRLKVPMSSDALQSLLQDL</sequence>
<comment type="subunit">
    <text evidence="5">Component of the origin recognition complex (ORC).</text>
</comment>
<name>A0AAW1SEX3_9CHLO</name>
<comment type="subcellular location">
    <subcellularLocation>
        <location evidence="1 5">Nucleus</location>
    </subcellularLocation>
</comment>
<accession>A0AAW1SEX3</accession>
<reference evidence="8 9" key="1">
    <citation type="journal article" date="2024" name="Nat. Commun.">
        <title>Phylogenomics reveals the evolutionary origins of lichenization in chlorophyte algae.</title>
        <authorList>
            <person name="Puginier C."/>
            <person name="Libourel C."/>
            <person name="Otte J."/>
            <person name="Skaloud P."/>
            <person name="Haon M."/>
            <person name="Grisel S."/>
            <person name="Petersen M."/>
            <person name="Berrin J.G."/>
            <person name="Delaux P.M."/>
            <person name="Dal Grande F."/>
            <person name="Keller J."/>
        </authorList>
    </citation>
    <scope>NUCLEOTIDE SEQUENCE [LARGE SCALE GENOMIC DNA]</scope>
    <source>
        <strain evidence="8 9">SAG 2145</strain>
    </source>
</reference>
<evidence type="ECO:0000256" key="2">
    <source>
        <dbReference type="ARBA" id="ARBA00007421"/>
    </source>
</evidence>
<dbReference type="AlphaFoldDB" id="A0AAW1SEX3"/>
<dbReference type="Pfam" id="PF24882">
    <property type="entry name" value="WHD_ORC2"/>
    <property type="match status" value="1"/>
</dbReference>
<comment type="similarity">
    <text evidence="2 5">Belongs to the ORC2 family.</text>
</comment>
<evidence type="ECO:0000313" key="9">
    <source>
        <dbReference type="Proteomes" id="UP001438707"/>
    </source>
</evidence>
<evidence type="ECO:0000256" key="1">
    <source>
        <dbReference type="ARBA" id="ARBA00004123"/>
    </source>
</evidence>
<evidence type="ECO:0000313" key="8">
    <source>
        <dbReference type="EMBL" id="KAK9844814.1"/>
    </source>
</evidence>
<keyword evidence="4 5" id="KW-0539">Nucleus</keyword>
<dbReference type="InterPro" id="IPR056773">
    <property type="entry name" value="WHD_ORC2"/>
</dbReference>
<evidence type="ECO:0000256" key="4">
    <source>
        <dbReference type="ARBA" id="ARBA00023242"/>
    </source>
</evidence>
<evidence type="ECO:0000256" key="5">
    <source>
        <dbReference type="RuleBase" id="RU368084"/>
    </source>
</evidence>
<comment type="caution">
    <text evidence="8">The sequence shown here is derived from an EMBL/GenBank/DDBJ whole genome shotgun (WGS) entry which is preliminary data.</text>
</comment>
<evidence type="ECO:0000256" key="3">
    <source>
        <dbReference type="ARBA" id="ARBA00022705"/>
    </source>
</evidence>
<keyword evidence="3 5" id="KW-0235">DNA replication</keyword>
<dbReference type="Pfam" id="PF04084">
    <property type="entry name" value="RecA-like_ORC2"/>
    <property type="match status" value="1"/>
</dbReference>
<dbReference type="GO" id="GO:0005664">
    <property type="term" value="C:nuclear origin of replication recognition complex"/>
    <property type="evidence" value="ECO:0007669"/>
    <property type="project" value="UniProtKB-UniRule"/>
</dbReference>